<evidence type="ECO:0000256" key="1">
    <source>
        <dbReference type="ARBA" id="ARBA00022737"/>
    </source>
</evidence>
<dbReference type="PANTHER" id="PTHR24173">
    <property type="entry name" value="ANKYRIN REPEAT CONTAINING"/>
    <property type="match status" value="1"/>
</dbReference>
<feature type="compositionally biased region" description="Polar residues" evidence="4">
    <location>
        <begin position="1831"/>
        <end position="1854"/>
    </location>
</feature>
<feature type="compositionally biased region" description="Gly residues" evidence="4">
    <location>
        <begin position="1982"/>
        <end position="2000"/>
    </location>
</feature>
<feature type="compositionally biased region" description="Low complexity" evidence="4">
    <location>
        <begin position="1155"/>
        <end position="1168"/>
    </location>
</feature>
<feature type="region of interest" description="Disordered" evidence="4">
    <location>
        <begin position="1629"/>
        <end position="2008"/>
    </location>
</feature>
<gene>
    <name evidence="6" type="ORF">FLAG1_00789</name>
</gene>
<feature type="compositionally biased region" description="Basic and acidic residues" evidence="4">
    <location>
        <begin position="1664"/>
        <end position="1674"/>
    </location>
</feature>
<dbReference type="Pfam" id="PF24883">
    <property type="entry name" value="NPHP3_N"/>
    <property type="match status" value="1"/>
</dbReference>
<dbReference type="Gene3D" id="1.25.40.20">
    <property type="entry name" value="Ankyrin repeat-containing domain"/>
    <property type="match status" value="2"/>
</dbReference>
<dbReference type="PANTHER" id="PTHR24173:SF74">
    <property type="entry name" value="ANKYRIN REPEAT DOMAIN-CONTAINING PROTEIN 16"/>
    <property type="match status" value="1"/>
</dbReference>
<feature type="compositionally biased region" description="Polar residues" evidence="4">
    <location>
        <begin position="1037"/>
        <end position="1062"/>
    </location>
</feature>
<evidence type="ECO:0000259" key="5">
    <source>
        <dbReference type="Pfam" id="PF24883"/>
    </source>
</evidence>
<feature type="repeat" description="ANK" evidence="3">
    <location>
        <begin position="746"/>
        <end position="778"/>
    </location>
</feature>
<evidence type="ECO:0000313" key="6">
    <source>
        <dbReference type="EMBL" id="KPA46174.1"/>
    </source>
</evidence>
<dbReference type="SUPFAM" id="SSF48403">
    <property type="entry name" value="Ankyrin repeat"/>
    <property type="match status" value="1"/>
</dbReference>
<evidence type="ECO:0000313" key="7">
    <source>
        <dbReference type="Proteomes" id="UP000037904"/>
    </source>
</evidence>
<accession>A0A0N0V8H7</accession>
<feature type="compositionally biased region" description="Low complexity" evidence="4">
    <location>
        <begin position="1239"/>
        <end position="1251"/>
    </location>
</feature>
<comment type="caution">
    <text evidence="6">The sequence shown here is derived from an EMBL/GenBank/DDBJ whole genome shotgun (WGS) entry which is preliminary data.</text>
</comment>
<sequence length="2008" mass="218134">MSSAQPFQPALQPVNKSLSSIVNFSDPSYEMPYFVDVDAPAMKSSGVSKKPIASQPEASTRRILAPNYKPEDTKGSMLRKNVVPATSKGIEHGPLLPPSTLSYKPNPAAFIQSFEFPHIQNYNIEPKCSGSSIWLVKDPFFLNWKSSKHGLLWLKGSEGCGKSTLMEHALHTQLQGEPSTIHLTYSFSMCGSELPRTRLGFLKAILHQLIPKAPEAFDDMKARYSKHGLSLYVDGIDRSAGETAAKLVQDFSKLLEKSQPKPSPKEPNITHGLKIIFSSTIFPAKEPFPQSYINVDEKNGPSLRQFLEEQLSTTDSNTGQLVLSKSGPSFISARLIIHHIKLFGPMQSSLVQQPSPTPAPISFLLGDYFQNMAQQRNRSLASLLSWICLTTRPLTLAELRVALSLDMIPKLEYIKDLSQAEPFSRYSSDESFQSWIKTTSWGLLETVNLRGQKVVKVMHDSVSSFFLSKGLVILSYSSQPPDSSNSPLQISHRSLAMNILRYLVLLTKEPQWEKETHKEPTLELLRYAGCNWSNHMSAAGLVKPDASKILKLLQWPSDSIMNVLVKFDQENHAVGELQGKLWSHIFAVYGHAPLLSVALKKAGNEALGLLDNQKRTPLHHAALHGHLAASKQLLKSGAKADARAVNGQTALHFAVLQGRQSVLKLLVDSDAGLVSATNHLGQTPLLLAVIRGTSPTVKLLLERHADVKTLDRFKSSVLHHAVGTDKPSLLKILLDSGADMNSQNTQGHTPLHLAISENHPAIIKLLLERGCRVDIPAVSGRTALHVAAASGNKSCAQEILKRKAPADTKDRDGQTALVYAVEGLHVSLVKLFLESKTDVNARNKKGFNVLMVAVRVNQEKITKLLLDADPDLNVLSSEGHTVIFYAVYRGKSVSLLTEQEQLVASLLLKYYKKKHLVWNAEWIACKEKFMAEHGRKKGDAKPKSKPKSECKKTAAQPPSVPVPQKKHARKTANAKSDDISKVNADAKMSAPNPSTLTMGPRKSVRPDPKGSPKPDAKPDHKAVPNTVPKADHKPNNKLGTAVTTQSRTATNAYSPFNSGNPMTSPPLPQRPTATPNNSVPVSTGTYQEQQSSTFMPYQSPQPTVGNSVYADSNTGSGSLTGQQRVPINHRGSWDMYTALSASSPVSAQATPTDPQSPYASYSGASQQATGGGSFKPFQPFQPNLSYGSPSSAVPQPRSQSDDRYSLPSQSSYSQGNNLPGKQVTQQGTVQGYQPFGSNPQKPSPSSYQPQVPDRKLIDSSVKSVAPLSVGRKPVGGHQSEQPMAVMPGKSSPLNHLRPSQSLVEMAQATPGKPQAQNGAVSLFPLRKNAFSQAAPGKQSIAPATYQKSAADQYAVPTQKPHTPQHDALSRPVISSERPALAQKPAAHVATSQKPVTAQQPVLVEKPTPSQKPSTTPMASTPSTPQQPVSTQKPTPGQLASSQKPFAVSTASKLPTTQHSAVTQKPAETQPLSAHAPTSGQAASLQRPSLPQKPASAQQPGPAIKPSLAQKPATNQQVISNEKRPSPSGPVAAPGKPTLAQTPDTSVHKKPIAPTAYPSQSSSPLQSTSGQRSIETHASSSTYTQSQEGKHSSGNTFGGKVAAAAGAGVLAGAAGGYVLSSHVQEHYYESNSINNESSSSDNGYYQPVPPTYYTENYYMDTPGEPSEHSEEHSEAGESEDDHELDNESEDDHSISFSGEASESGDFDNQALLEKEHDDVDAVDFNSDLDEDDSEDDTESLDLDQDEFDSPGVATDSTDEGELDDDDDDDDDGTASDEDTGFRDMHAESDSGLDTDLGQDDSDSDSDSDSEGDAGQNFESDEETDNEPEQLHGNYQQQILDQSDSENEGQQGQYDNFQRHVVDDSDSEDEVQQDNFQQSYQQQTFQQQASDGEEQPDYYHQQGHFQQQVFQQPDSDEEQPVHYSNYQQQVVDQSDSEDKDEVQQNHYHDPYQQQGNYNGQYQHQSPPDSDDGSDGQVDEQTGYNEGGNGYGQQNYSGGGYYEGAGYDSDY</sequence>
<feature type="repeat" description="ANK" evidence="3">
    <location>
        <begin position="646"/>
        <end position="678"/>
    </location>
</feature>
<dbReference type="PROSITE" id="PS50297">
    <property type="entry name" value="ANK_REP_REGION"/>
    <property type="match status" value="7"/>
</dbReference>
<evidence type="ECO:0000256" key="2">
    <source>
        <dbReference type="ARBA" id="ARBA00023043"/>
    </source>
</evidence>
<feature type="repeat" description="ANK" evidence="3">
    <location>
        <begin position="713"/>
        <end position="745"/>
    </location>
</feature>
<feature type="compositionally biased region" description="Basic and acidic residues" evidence="4">
    <location>
        <begin position="1004"/>
        <end position="1022"/>
    </location>
</feature>
<feature type="compositionally biased region" description="Polar residues" evidence="4">
    <location>
        <begin position="1180"/>
        <end position="1198"/>
    </location>
</feature>
<feature type="compositionally biased region" description="Polar residues" evidence="4">
    <location>
        <begin position="1575"/>
        <end position="1594"/>
    </location>
</feature>
<feature type="compositionally biased region" description="Acidic residues" evidence="4">
    <location>
        <begin position="1755"/>
        <end position="1777"/>
    </location>
</feature>
<feature type="compositionally biased region" description="Basic and acidic residues" evidence="4">
    <location>
        <begin position="1778"/>
        <end position="1787"/>
    </location>
</feature>
<feature type="repeat" description="ANK" evidence="3">
    <location>
        <begin position="779"/>
        <end position="811"/>
    </location>
</feature>
<dbReference type="InterPro" id="IPR036770">
    <property type="entry name" value="Ankyrin_rpt-contain_sf"/>
</dbReference>
<feature type="repeat" description="ANK" evidence="3">
    <location>
        <begin position="845"/>
        <end position="877"/>
    </location>
</feature>
<feature type="compositionally biased region" description="Low complexity" evidence="4">
    <location>
        <begin position="1949"/>
        <end position="1965"/>
    </location>
</feature>
<feature type="compositionally biased region" description="Low complexity" evidence="4">
    <location>
        <begin position="1558"/>
        <end position="1572"/>
    </location>
</feature>
<protein>
    <submittedName>
        <fullName evidence="6">Ankyrin 3</fullName>
    </submittedName>
</protein>
<dbReference type="InterPro" id="IPR056884">
    <property type="entry name" value="NPHP3-like_N"/>
</dbReference>
<dbReference type="PRINTS" id="PR01415">
    <property type="entry name" value="ANKYRIN"/>
</dbReference>
<feature type="compositionally biased region" description="Low complexity" evidence="4">
    <location>
        <begin position="1898"/>
        <end position="1910"/>
    </location>
</feature>
<evidence type="ECO:0000256" key="3">
    <source>
        <dbReference type="PROSITE-ProRule" id="PRU00023"/>
    </source>
</evidence>
<feature type="compositionally biased region" description="Low complexity" evidence="4">
    <location>
        <begin position="1222"/>
        <end position="1231"/>
    </location>
</feature>
<feature type="compositionally biased region" description="Acidic residues" evidence="4">
    <location>
        <begin position="1966"/>
        <end position="1975"/>
    </location>
</feature>
<feature type="domain" description="Nephrocystin 3-like N-terminal" evidence="5">
    <location>
        <begin position="131"/>
        <end position="227"/>
    </location>
</feature>
<reference evidence="6 7" key="1">
    <citation type="submission" date="2015-04" db="EMBL/GenBank/DDBJ databases">
        <title>The draft genome sequence of Fusarium langsethiae, a T-2/HT-2 mycotoxin producer.</title>
        <authorList>
            <person name="Lysoe E."/>
            <person name="Divon H.H."/>
            <person name="Terzi V."/>
            <person name="Orru L."/>
            <person name="Lamontanara A."/>
            <person name="Kolseth A.-K."/>
            <person name="Frandsen R.J."/>
            <person name="Nielsen K."/>
            <person name="Thrane U."/>
        </authorList>
    </citation>
    <scope>NUCLEOTIDE SEQUENCE [LARGE SCALE GENOMIC DNA]</scope>
    <source>
        <strain evidence="6 7">Fl201059</strain>
    </source>
</reference>
<keyword evidence="7" id="KW-1185">Reference proteome</keyword>
<feature type="compositionally biased region" description="Polar residues" evidence="4">
    <location>
        <begin position="1206"/>
        <end position="1219"/>
    </location>
</feature>
<dbReference type="Proteomes" id="UP000037904">
    <property type="component" value="Unassembled WGS sequence"/>
</dbReference>
<feature type="compositionally biased region" description="Polar residues" evidence="4">
    <location>
        <begin position="1425"/>
        <end position="1498"/>
    </location>
</feature>
<keyword evidence="1" id="KW-0677">Repeat</keyword>
<name>A0A0N0V8H7_FUSLA</name>
<feature type="region of interest" description="Disordered" evidence="4">
    <location>
        <begin position="1142"/>
        <end position="1296"/>
    </location>
</feature>
<organism evidence="6 7">
    <name type="scientific">Fusarium langsethiae</name>
    <dbReference type="NCBI Taxonomy" id="179993"/>
    <lineage>
        <taxon>Eukaryota</taxon>
        <taxon>Fungi</taxon>
        <taxon>Dikarya</taxon>
        <taxon>Ascomycota</taxon>
        <taxon>Pezizomycotina</taxon>
        <taxon>Sordariomycetes</taxon>
        <taxon>Hypocreomycetidae</taxon>
        <taxon>Hypocreales</taxon>
        <taxon>Nectriaceae</taxon>
        <taxon>Fusarium</taxon>
    </lineage>
</organism>
<evidence type="ECO:0000256" key="4">
    <source>
        <dbReference type="SAM" id="MobiDB-lite"/>
    </source>
</evidence>
<dbReference type="PROSITE" id="PS50088">
    <property type="entry name" value="ANK_REPEAT"/>
    <property type="match status" value="8"/>
</dbReference>
<dbReference type="SMART" id="SM00248">
    <property type="entry name" value="ANK"/>
    <property type="match status" value="8"/>
</dbReference>
<feature type="compositionally biased region" description="Low complexity" evidence="4">
    <location>
        <begin position="1629"/>
        <end position="1641"/>
    </location>
</feature>
<feature type="repeat" description="ANK" evidence="3">
    <location>
        <begin position="613"/>
        <end position="645"/>
    </location>
</feature>
<feature type="compositionally biased region" description="Basic and acidic residues" evidence="4">
    <location>
        <begin position="933"/>
        <end position="952"/>
    </location>
</feature>
<feature type="compositionally biased region" description="Acidic residues" evidence="4">
    <location>
        <begin position="1675"/>
        <end position="1689"/>
    </location>
</feature>
<feature type="compositionally biased region" description="Acidic residues" evidence="4">
    <location>
        <begin position="1817"/>
        <end position="1826"/>
    </location>
</feature>
<feature type="compositionally biased region" description="Polar residues" evidence="4">
    <location>
        <begin position="1389"/>
        <end position="1399"/>
    </location>
</feature>
<dbReference type="Pfam" id="PF00023">
    <property type="entry name" value="Ank"/>
    <property type="match status" value="2"/>
</dbReference>
<feature type="region of interest" description="Disordered" evidence="4">
    <location>
        <begin position="1333"/>
        <end position="1598"/>
    </location>
</feature>
<feature type="compositionally biased region" description="Low complexity" evidence="4">
    <location>
        <begin position="1405"/>
        <end position="1423"/>
    </location>
</feature>
<dbReference type="InterPro" id="IPR002110">
    <property type="entry name" value="Ankyrin_rpt"/>
</dbReference>
<proteinExistence type="predicted"/>
<dbReference type="EMBL" id="JXCE01000006">
    <property type="protein sequence ID" value="KPA46174.1"/>
    <property type="molecule type" value="Genomic_DNA"/>
</dbReference>
<feature type="region of interest" description="Disordered" evidence="4">
    <location>
        <begin position="933"/>
        <end position="1128"/>
    </location>
</feature>
<feature type="compositionally biased region" description="Polar residues" evidence="4">
    <location>
        <begin position="1071"/>
        <end position="1125"/>
    </location>
</feature>
<feature type="repeat" description="ANK" evidence="3">
    <location>
        <begin position="680"/>
        <end position="712"/>
    </location>
</feature>
<feature type="repeat" description="ANK" evidence="3">
    <location>
        <begin position="812"/>
        <end position="844"/>
    </location>
</feature>
<feature type="compositionally biased region" description="Low complexity" evidence="4">
    <location>
        <begin position="1871"/>
        <end position="1886"/>
    </location>
</feature>
<dbReference type="OrthoDB" id="539213at2759"/>
<feature type="compositionally biased region" description="Polar residues" evidence="4">
    <location>
        <begin position="1142"/>
        <end position="1153"/>
    </location>
</feature>
<feature type="compositionally biased region" description="Acidic residues" evidence="4">
    <location>
        <begin position="1789"/>
        <end position="1810"/>
    </location>
</feature>
<keyword evidence="2 3" id="KW-0040">ANK repeat</keyword>
<dbReference type="Pfam" id="PF12796">
    <property type="entry name" value="Ank_2"/>
    <property type="match status" value="2"/>
</dbReference>
<feature type="compositionally biased region" description="Acidic residues" evidence="4">
    <location>
        <begin position="1719"/>
        <end position="1747"/>
    </location>
</feature>